<evidence type="ECO:0000313" key="3">
    <source>
        <dbReference type="Proteomes" id="UP001375743"/>
    </source>
</evidence>
<dbReference type="RefSeq" id="WP_418159520.1">
    <property type="nucleotide sequence ID" value="NZ_JBBLZC010000009.1"/>
</dbReference>
<gene>
    <name evidence="2" type="ORF">U1T56_10950</name>
</gene>
<comment type="caution">
    <text evidence="2">The sequence shown here is derived from an EMBL/GenBank/DDBJ whole genome shotgun (WGS) entry which is preliminary data.</text>
</comment>
<feature type="transmembrane region" description="Helical" evidence="1">
    <location>
        <begin position="140"/>
        <end position="158"/>
    </location>
</feature>
<evidence type="ECO:0000313" key="2">
    <source>
        <dbReference type="EMBL" id="MEK0083672.1"/>
    </source>
</evidence>
<feature type="transmembrane region" description="Helical" evidence="1">
    <location>
        <begin position="113"/>
        <end position="133"/>
    </location>
</feature>
<keyword evidence="3" id="KW-1185">Reference proteome</keyword>
<sequence length="217" mass="21808">MLLAATFAAWSTGEAAPPSSIHVALTLPVFSLPDPAEFWRGLAQGAVPQLPLTPTNAVLVTAALCRALYPAQAARASERNLLLSTGLANLLLAPFGAMPMCHGAGGVQAQHRFGARTGLASIVLGTVLLVLALGFSGSAAALLAAIPSGAVGALLLVAGGDPALSRRLFDARPSCWPVIGITAAATLLADPALALVSGWLAAQMRAAIIRAAAVRPG</sequence>
<feature type="transmembrane region" description="Helical" evidence="1">
    <location>
        <begin position="81"/>
        <end position="101"/>
    </location>
</feature>
<organism evidence="2 3">
    <name type="scientific">Benzoatithermus flavus</name>
    <dbReference type="NCBI Taxonomy" id="3108223"/>
    <lineage>
        <taxon>Bacteria</taxon>
        <taxon>Pseudomonadati</taxon>
        <taxon>Pseudomonadota</taxon>
        <taxon>Alphaproteobacteria</taxon>
        <taxon>Geminicoccales</taxon>
        <taxon>Geminicoccaceae</taxon>
        <taxon>Benzoatithermus</taxon>
    </lineage>
</organism>
<keyword evidence="1" id="KW-1133">Transmembrane helix</keyword>
<dbReference type="EMBL" id="JBBLZC010000009">
    <property type="protein sequence ID" value="MEK0083672.1"/>
    <property type="molecule type" value="Genomic_DNA"/>
</dbReference>
<name>A0ABU8XUN5_9PROT</name>
<dbReference type="Proteomes" id="UP001375743">
    <property type="component" value="Unassembled WGS sequence"/>
</dbReference>
<evidence type="ECO:0000256" key="1">
    <source>
        <dbReference type="SAM" id="Phobius"/>
    </source>
</evidence>
<dbReference type="InterPro" id="IPR031563">
    <property type="entry name" value="MOT1/MOT2"/>
</dbReference>
<keyword evidence="1" id="KW-0812">Transmembrane</keyword>
<feature type="transmembrane region" description="Helical" evidence="1">
    <location>
        <begin position="178"/>
        <end position="202"/>
    </location>
</feature>
<proteinExistence type="predicted"/>
<keyword evidence="1" id="KW-0472">Membrane</keyword>
<dbReference type="PANTHER" id="PTHR31970:SF9">
    <property type="entry name" value="MOLYBDATE TRANSPORTER 2"/>
    <property type="match status" value="1"/>
</dbReference>
<protein>
    <submittedName>
        <fullName evidence="2">Sulfate/molybdate transporter</fullName>
    </submittedName>
</protein>
<dbReference type="PANTHER" id="PTHR31970">
    <property type="match status" value="1"/>
</dbReference>
<accession>A0ABU8XUN5</accession>
<dbReference type="Pfam" id="PF16983">
    <property type="entry name" value="MFS_MOT1"/>
    <property type="match status" value="1"/>
</dbReference>
<reference evidence="2 3" key="1">
    <citation type="submission" date="2024-01" db="EMBL/GenBank/DDBJ databases">
        <title>Multi-omics insights into the function and evolution of sodium benzoate biodegradation pathways in Benzoatithermus flavus gen. nov., sp. nov. from hot spring.</title>
        <authorList>
            <person name="Hu C.-J."/>
            <person name="Li W.-J."/>
        </authorList>
    </citation>
    <scope>NUCLEOTIDE SEQUENCE [LARGE SCALE GENOMIC DNA]</scope>
    <source>
        <strain evidence="2 3">SYSU G07066</strain>
    </source>
</reference>